<evidence type="ECO:0000313" key="4">
    <source>
        <dbReference type="EMBL" id="EAK0452686.1"/>
    </source>
</evidence>
<dbReference type="GO" id="GO:0003677">
    <property type="term" value="F:DNA binding"/>
    <property type="evidence" value="ECO:0007669"/>
    <property type="project" value="InterPro"/>
</dbReference>
<dbReference type="AlphaFoldDB" id="A0A5L4IKG7"/>
<dbReference type="RefSeq" id="WP_002850301.1">
    <property type="nucleotide sequence ID" value="NZ_AABUZP020000015.1"/>
</dbReference>
<evidence type="ECO:0000313" key="2">
    <source>
        <dbReference type="EMBL" id="EAI5407640.1"/>
    </source>
</evidence>
<dbReference type="Proteomes" id="UP000557842">
    <property type="component" value="Unassembled WGS sequence"/>
</dbReference>
<dbReference type="PROSITE" id="PS50943">
    <property type="entry name" value="HTH_CROC1"/>
    <property type="match status" value="1"/>
</dbReference>
<evidence type="ECO:0000313" key="3">
    <source>
        <dbReference type="EMBL" id="EAI8859163.1"/>
    </source>
</evidence>
<dbReference type="SUPFAM" id="SSF47413">
    <property type="entry name" value="lambda repressor-like DNA-binding domains"/>
    <property type="match status" value="1"/>
</dbReference>
<evidence type="ECO:0000313" key="6">
    <source>
        <dbReference type="Proteomes" id="UP000535509"/>
    </source>
</evidence>
<dbReference type="CDD" id="cd00093">
    <property type="entry name" value="HTH_XRE"/>
    <property type="match status" value="1"/>
</dbReference>
<proteinExistence type="predicted"/>
<feature type="domain" description="HTH cro/C1-type" evidence="1">
    <location>
        <begin position="24"/>
        <end position="81"/>
    </location>
</feature>
<organism evidence="4">
    <name type="scientific">Campylobacter fetus</name>
    <dbReference type="NCBI Taxonomy" id="196"/>
    <lineage>
        <taxon>Bacteria</taxon>
        <taxon>Pseudomonadati</taxon>
        <taxon>Campylobacterota</taxon>
        <taxon>Epsilonproteobacteria</taxon>
        <taxon>Campylobacterales</taxon>
        <taxon>Campylobacteraceae</taxon>
        <taxon>Campylobacter</taxon>
    </lineage>
</organism>
<evidence type="ECO:0000313" key="7">
    <source>
        <dbReference type="Proteomes" id="UP000557842"/>
    </source>
</evidence>
<dbReference type="InterPro" id="IPR001387">
    <property type="entry name" value="Cro/C1-type_HTH"/>
</dbReference>
<dbReference type="EMBL" id="AABTCC010000011">
    <property type="protein sequence ID" value="EAI8859163.1"/>
    <property type="molecule type" value="Genomic_DNA"/>
</dbReference>
<dbReference type="GeneID" id="61065244"/>
<accession>A0A5L4IKG7</accession>
<dbReference type="EMBL" id="AACCXK010000004">
    <property type="protein sequence ID" value="EAK0452686.1"/>
    <property type="molecule type" value="Genomic_DNA"/>
</dbReference>
<gene>
    <name evidence="4" type="ORF">AAH17_03320</name>
    <name evidence="5" type="ORF">AAH24_06280</name>
    <name evidence="2" type="ORF">BVH53_02840</name>
    <name evidence="3" type="ORF">CX802_04815</name>
</gene>
<sequence length="83" mass="9524">MLNLPEVTTEQENEEFFDLVAKNVKRIRQNLGLSQLETALSIGQASSGFYANMENNAHGKHFNLLHLFKLSKLFDCDICDFFK</sequence>
<dbReference type="Proteomes" id="UP000535509">
    <property type="component" value="Unassembled WGS sequence"/>
</dbReference>
<evidence type="ECO:0000259" key="1">
    <source>
        <dbReference type="PROSITE" id="PS50943"/>
    </source>
</evidence>
<keyword evidence="6" id="KW-1185">Reference proteome</keyword>
<dbReference type="OMA" id="HGKHFNL"/>
<protein>
    <submittedName>
        <fullName evidence="4">Helix-turn-helix transcriptional regulator</fullName>
    </submittedName>
</protein>
<dbReference type="InterPro" id="IPR010982">
    <property type="entry name" value="Lambda_DNA-bd_dom_sf"/>
</dbReference>
<dbReference type="EMBL" id="AACCXM010000004">
    <property type="protein sequence ID" value="EAK0468963.1"/>
    <property type="molecule type" value="Genomic_DNA"/>
</dbReference>
<dbReference type="EMBL" id="AABQDW010000003">
    <property type="protein sequence ID" value="EAI5407640.1"/>
    <property type="molecule type" value="Genomic_DNA"/>
</dbReference>
<dbReference type="Gene3D" id="1.10.260.40">
    <property type="entry name" value="lambda repressor-like DNA-binding domains"/>
    <property type="match status" value="1"/>
</dbReference>
<reference evidence="4 7" key="1">
    <citation type="submission" date="2018-05" db="EMBL/GenBank/DDBJ databases">
        <authorList>
            <consortium name="PulseNet: The National Subtyping Network for Foodborne Disease Surveillance"/>
            <person name="Tarr C.L."/>
            <person name="Trees E."/>
            <person name="Katz L.S."/>
            <person name="Carleton-Romer H.A."/>
            <person name="Stroika S."/>
            <person name="Kucerova Z."/>
            <person name="Roache K.F."/>
            <person name="Sabol A.L."/>
            <person name="Besser J."/>
            <person name="Gerner-Smidt P."/>
        </authorList>
    </citation>
    <scope>NUCLEOTIDE SEQUENCE</scope>
    <source>
        <strain evidence="4">2014D-0197</strain>
        <strain evidence="2 7">2016D-0221</strain>
        <strain evidence="5">D4313</strain>
        <strain evidence="3 6">PNUSAC001503</strain>
    </source>
</reference>
<comment type="caution">
    <text evidence="4">The sequence shown here is derived from an EMBL/GenBank/DDBJ whole genome shotgun (WGS) entry which is preliminary data.</text>
</comment>
<name>A0A5L4IKG7_CAMFE</name>
<evidence type="ECO:0000313" key="5">
    <source>
        <dbReference type="EMBL" id="EAK0468963.1"/>
    </source>
</evidence>